<dbReference type="InterPro" id="IPR001867">
    <property type="entry name" value="OmpR/PhoB-type_DNA-bd"/>
</dbReference>
<gene>
    <name evidence="6" type="ORF">ACTIVE_2928</name>
</gene>
<accession>A0A7D3VS84</accession>
<evidence type="ECO:0000259" key="5">
    <source>
        <dbReference type="PROSITE" id="PS51755"/>
    </source>
</evidence>
<dbReference type="PROSITE" id="PS51755">
    <property type="entry name" value="OMPR_PHOB"/>
    <property type="match status" value="1"/>
</dbReference>
<dbReference type="InterPro" id="IPR027417">
    <property type="entry name" value="P-loop_NTPase"/>
</dbReference>
<dbReference type="GO" id="GO:0003677">
    <property type="term" value="F:DNA binding"/>
    <property type="evidence" value="ECO:0007669"/>
    <property type="project" value="UniProtKB-UniRule"/>
</dbReference>
<dbReference type="InterPro" id="IPR058852">
    <property type="entry name" value="HTH_77"/>
</dbReference>
<keyword evidence="7" id="KW-1185">Reference proteome</keyword>
<dbReference type="InterPro" id="IPR011990">
    <property type="entry name" value="TPR-like_helical_dom_sf"/>
</dbReference>
<dbReference type="SMART" id="SM00862">
    <property type="entry name" value="Trans_reg_C"/>
    <property type="match status" value="1"/>
</dbReference>
<name>A0A7D3VS84_ACTVE</name>
<reference evidence="6 7" key="1">
    <citation type="submission" date="2020-05" db="EMBL/GenBank/DDBJ databases">
        <title>Actinomadura verrucosospora NRRL-B18236 (PFL_A860) Genome sequencing and assembly.</title>
        <authorList>
            <person name="Samborskyy M."/>
        </authorList>
    </citation>
    <scope>NUCLEOTIDE SEQUENCE [LARGE SCALE GENOMIC DNA]</scope>
    <source>
        <strain evidence="6 7">NRRL:B18236</strain>
    </source>
</reference>
<organism evidence="6 7">
    <name type="scientific">Actinomadura verrucosospora</name>
    <dbReference type="NCBI Taxonomy" id="46165"/>
    <lineage>
        <taxon>Bacteria</taxon>
        <taxon>Bacillati</taxon>
        <taxon>Actinomycetota</taxon>
        <taxon>Actinomycetes</taxon>
        <taxon>Streptosporangiales</taxon>
        <taxon>Thermomonosporaceae</taxon>
        <taxon>Actinomadura</taxon>
    </lineage>
</organism>
<feature type="domain" description="OmpR/PhoB-type" evidence="5">
    <location>
        <begin position="1"/>
        <end position="90"/>
    </location>
</feature>
<protein>
    <submittedName>
        <fullName evidence="6">Winged helix family transcriptional regulator</fullName>
    </submittedName>
</protein>
<dbReference type="InterPro" id="IPR036388">
    <property type="entry name" value="WH-like_DNA-bd_sf"/>
</dbReference>
<sequence length="1093" mass="116515">MRIGILGPLSVRDEAARPVEVSGPRLRALLIRLAADAGRPVSAERLLDDLWDGAPPAGGGNALQALVSRLRGVAGRDLVEHGPGGYRLGIDPGEVDAVAFERAVAAARKEAEPAPRADALRRALELWRGPALADVAGAEYARAAIGRLEELRLAAVEDRVDADLAAGRPVPPVAELEPLAAAHPLRERLRGQLMRALYAAGRQADALEVYEETRCALADRLGVDPSPDLAAVHLSILRREPAAPTTAPTAPTAIPEPAAPPEAGPPPAPGPARTNLPAQLTSFVGREEESRRLGKLLRESRLVTLTGPGGAGKTRLAGETAGAFLDDMPDGVWFVALAPVSDPGDLLQAVLVALGVPETVRRGETRTVVRPLERLTDFLTAKRTLIVLDNCEHLVDAVAELAGHVLAHAPGVRILATSREPLGITGESLCPVPSLPLPPEDGDPGPEEALGYAAVRLFADRAAAVRPGFAVDAETAADAVAICRALDGIPLAIELAAARLRSLTSRQVADRLGDRFRLLTAGSRTALPRHRTLRAVVDWSWDLLDEVERTVLRRLSVFAGGAAPDAAVRVCGLDAPDAPAPDDVIDVIAALIDKSLVMADGDADVRYRLLETVRVYAAEKLDEAGETGRARAEHAAYCVDLAERAEPELRRADQLRWAARLTAERDNCSAAFRHLTAVRDVPMGLRLVASLVWFWLMRDMELEAGGWARAVRDIAGGTAPPGLAEEYAICVIAADLVTELASGDGPSKESLQATMERVMQHVPESPSHPALAMARPAGSIFAGDLDDTRRRLKAAEGHPDPWVHAMVNVILGHISLNAGEIGRAADEATEGVAAFRELGDRWGLIMALGAMMQVAVGQGDHAAALRYGEEALGYASENLSPEAAAGMLTGLARVRAVMGDIEQARRDLETAVAGMERVGEFADASSALLMQCELALWEGDMETAREYAGRAFAWVEPRRHRPDFSREVRLTHCRLGCIAEEEGDLDTAAEWHTRAWDDMADDWIMGNPLLASLLEGLAALAAARGHHVRAAELLGTAHGLLGFRHSGSHEVRRVEPAVKRAIGDAAFEEAYERGHHVTRDDVFAQVPGLVAAV</sequence>
<comment type="similarity">
    <text evidence="1">Belongs to the AfsR/DnrI/RedD regulatory family.</text>
</comment>
<evidence type="ECO:0000256" key="2">
    <source>
        <dbReference type="ARBA" id="ARBA00023125"/>
    </source>
</evidence>
<keyword evidence="2 3" id="KW-0238">DNA-binding</keyword>
<evidence type="ECO:0000256" key="1">
    <source>
        <dbReference type="ARBA" id="ARBA00005820"/>
    </source>
</evidence>
<proteinExistence type="inferred from homology"/>
<evidence type="ECO:0000313" key="7">
    <source>
        <dbReference type="Proteomes" id="UP000501240"/>
    </source>
</evidence>
<dbReference type="Proteomes" id="UP000501240">
    <property type="component" value="Chromosome"/>
</dbReference>
<dbReference type="PANTHER" id="PTHR47691">
    <property type="entry name" value="REGULATOR-RELATED"/>
    <property type="match status" value="1"/>
</dbReference>
<feature type="compositionally biased region" description="Low complexity" evidence="4">
    <location>
        <begin position="242"/>
        <end position="256"/>
    </location>
</feature>
<dbReference type="InterPro" id="IPR049945">
    <property type="entry name" value="AAA_22"/>
</dbReference>
<feature type="DNA-binding region" description="OmpR/PhoB-type" evidence="3">
    <location>
        <begin position="1"/>
        <end position="90"/>
    </location>
</feature>
<dbReference type="RefSeq" id="WP_173095591.1">
    <property type="nucleotide sequence ID" value="NZ_CP053892.1"/>
</dbReference>
<evidence type="ECO:0000256" key="4">
    <source>
        <dbReference type="SAM" id="MobiDB-lite"/>
    </source>
</evidence>
<dbReference type="SUPFAM" id="SSF48452">
    <property type="entry name" value="TPR-like"/>
    <property type="match status" value="2"/>
</dbReference>
<dbReference type="Gene3D" id="1.25.40.10">
    <property type="entry name" value="Tetratricopeptide repeat domain"/>
    <property type="match status" value="2"/>
</dbReference>
<evidence type="ECO:0000313" key="6">
    <source>
        <dbReference type="EMBL" id="QKG21290.1"/>
    </source>
</evidence>
<dbReference type="GO" id="GO:0016887">
    <property type="term" value="F:ATP hydrolysis activity"/>
    <property type="evidence" value="ECO:0007669"/>
    <property type="project" value="InterPro"/>
</dbReference>
<dbReference type="SMART" id="SM01043">
    <property type="entry name" value="BTAD"/>
    <property type="match status" value="1"/>
</dbReference>
<dbReference type="SUPFAM" id="SSF52540">
    <property type="entry name" value="P-loop containing nucleoside triphosphate hydrolases"/>
    <property type="match status" value="1"/>
</dbReference>
<dbReference type="Pfam" id="PF25872">
    <property type="entry name" value="HTH_77"/>
    <property type="match status" value="1"/>
</dbReference>
<dbReference type="GO" id="GO:0000160">
    <property type="term" value="P:phosphorelay signal transduction system"/>
    <property type="evidence" value="ECO:0007669"/>
    <property type="project" value="InterPro"/>
</dbReference>
<dbReference type="Gene3D" id="3.40.50.300">
    <property type="entry name" value="P-loop containing nucleotide triphosphate hydrolases"/>
    <property type="match status" value="1"/>
</dbReference>
<dbReference type="SUPFAM" id="SSF46894">
    <property type="entry name" value="C-terminal effector domain of the bipartite response regulators"/>
    <property type="match status" value="1"/>
</dbReference>
<dbReference type="Gene3D" id="1.10.10.10">
    <property type="entry name" value="Winged helix-like DNA-binding domain superfamily/Winged helix DNA-binding domain"/>
    <property type="match status" value="1"/>
</dbReference>
<dbReference type="GO" id="GO:0006355">
    <property type="term" value="P:regulation of DNA-templated transcription"/>
    <property type="evidence" value="ECO:0007669"/>
    <property type="project" value="InterPro"/>
</dbReference>
<dbReference type="PRINTS" id="PR00364">
    <property type="entry name" value="DISEASERSIST"/>
</dbReference>
<dbReference type="InterPro" id="IPR016032">
    <property type="entry name" value="Sig_transdc_resp-reg_C-effctor"/>
</dbReference>
<dbReference type="CDD" id="cd15831">
    <property type="entry name" value="BTAD"/>
    <property type="match status" value="1"/>
</dbReference>
<feature type="region of interest" description="Disordered" evidence="4">
    <location>
        <begin position="242"/>
        <end position="276"/>
    </location>
</feature>
<dbReference type="InterPro" id="IPR005158">
    <property type="entry name" value="BTAD"/>
</dbReference>
<dbReference type="EMBL" id="CP053892">
    <property type="protein sequence ID" value="QKG21290.1"/>
    <property type="molecule type" value="Genomic_DNA"/>
</dbReference>
<dbReference type="Pfam" id="PF03704">
    <property type="entry name" value="BTAD"/>
    <property type="match status" value="1"/>
</dbReference>
<evidence type="ECO:0000256" key="3">
    <source>
        <dbReference type="PROSITE-ProRule" id="PRU01091"/>
    </source>
</evidence>
<dbReference type="AlphaFoldDB" id="A0A7D3VS84"/>
<dbReference type="Pfam" id="PF13401">
    <property type="entry name" value="AAA_22"/>
    <property type="match status" value="1"/>
</dbReference>
<dbReference type="PANTHER" id="PTHR47691:SF3">
    <property type="entry name" value="HTH-TYPE TRANSCRIPTIONAL REGULATOR RV0890C-RELATED"/>
    <property type="match status" value="1"/>
</dbReference>
<feature type="compositionally biased region" description="Pro residues" evidence="4">
    <location>
        <begin position="257"/>
        <end position="270"/>
    </location>
</feature>